<dbReference type="Proteomes" id="UP000245119">
    <property type="component" value="Linkage Group LG10"/>
</dbReference>
<comment type="similarity">
    <text evidence="2 9">Belongs to the eIF-2B alpha/beta/delta subunits family.</text>
</comment>
<dbReference type="AlphaFoldDB" id="A0A2T7NNP2"/>
<evidence type="ECO:0000256" key="6">
    <source>
        <dbReference type="ARBA" id="ARBA00044122"/>
    </source>
</evidence>
<dbReference type="InterPro" id="IPR042529">
    <property type="entry name" value="IF_2B-like_C"/>
</dbReference>
<accession>A0A2T7NNP2</accession>
<keyword evidence="4" id="KW-0396">Initiation factor</keyword>
<dbReference type="GO" id="GO:0005085">
    <property type="term" value="F:guanyl-nucleotide exchange factor activity"/>
    <property type="evidence" value="ECO:0007669"/>
    <property type="project" value="TreeGrafter"/>
</dbReference>
<dbReference type="PANTHER" id="PTHR45859">
    <property type="entry name" value="TRANSLATION INITIATION FACTOR EIF-2B SUBUNIT BETA"/>
    <property type="match status" value="1"/>
</dbReference>
<evidence type="ECO:0000313" key="11">
    <source>
        <dbReference type="Proteomes" id="UP000245119"/>
    </source>
</evidence>
<dbReference type="GO" id="GO:0005829">
    <property type="term" value="C:cytosol"/>
    <property type="evidence" value="ECO:0007669"/>
    <property type="project" value="UniProtKB-SubCell"/>
</dbReference>
<proteinExistence type="inferred from homology"/>
<keyword evidence="11" id="KW-1185">Reference proteome</keyword>
<evidence type="ECO:0000313" key="10">
    <source>
        <dbReference type="EMBL" id="PVD22766.1"/>
    </source>
</evidence>
<dbReference type="InterPro" id="IPR000649">
    <property type="entry name" value="IF-2B-related"/>
</dbReference>
<evidence type="ECO:0000256" key="3">
    <source>
        <dbReference type="ARBA" id="ARBA00022490"/>
    </source>
</evidence>
<dbReference type="InterPro" id="IPR051855">
    <property type="entry name" value="eIF2B_beta_subunit"/>
</dbReference>
<evidence type="ECO:0000256" key="4">
    <source>
        <dbReference type="ARBA" id="ARBA00022540"/>
    </source>
</evidence>
<evidence type="ECO:0000256" key="8">
    <source>
        <dbReference type="ARBA" id="ARBA00046432"/>
    </source>
</evidence>
<evidence type="ECO:0000256" key="9">
    <source>
        <dbReference type="RuleBase" id="RU003814"/>
    </source>
</evidence>
<dbReference type="SUPFAM" id="SSF100950">
    <property type="entry name" value="NagB/RpiA/CoA transferase-like"/>
    <property type="match status" value="1"/>
</dbReference>
<dbReference type="GO" id="GO:0005851">
    <property type="term" value="C:eukaryotic translation initiation factor 2B complex"/>
    <property type="evidence" value="ECO:0007669"/>
    <property type="project" value="TreeGrafter"/>
</dbReference>
<dbReference type="Pfam" id="PF01008">
    <property type="entry name" value="IF-2B"/>
    <property type="match status" value="1"/>
</dbReference>
<dbReference type="GO" id="GO:0003743">
    <property type="term" value="F:translation initiation factor activity"/>
    <property type="evidence" value="ECO:0007669"/>
    <property type="project" value="UniProtKB-KW"/>
</dbReference>
<reference evidence="10 11" key="1">
    <citation type="submission" date="2018-04" db="EMBL/GenBank/DDBJ databases">
        <title>The genome of golden apple snail Pomacea canaliculata provides insight into stress tolerance and invasive adaptation.</title>
        <authorList>
            <person name="Liu C."/>
            <person name="Liu B."/>
            <person name="Ren Y."/>
            <person name="Zhang Y."/>
            <person name="Wang H."/>
            <person name="Li S."/>
            <person name="Jiang F."/>
            <person name="Yin L."/>
            <person name="Zhang G."/>
            <person name="Qian W."/>
            <person name="Fan W."/>
        </authorList>
    </citation>
    <scope>NUCLEOTIDE SEQUENCE [LARGE SCALE GENOMIC DNA]</scope>
    <source>
        <strain evidence="10">SZHN2017</strain>
        <tissue evidence="10">Muscle</tissue>
    </source>
</reference>
<dbReference type="STRING" id="400727.A0A2T7NNP2"/>
<comment type="subcellular location">
    <subcellularLocation>
        <location evidence="1">Cytoplasm</location>
        <location evidence="1">Cytosol</location>
    </subcellularLocation>
</comment>
<sequence length="297" mass="32715">MEIIRAEGKKLMAADPSESVVGNMVRRVLKIIREEYASGAKGVDSTDETDAQESLHNLLLAEGGVEDFSKSIPTLKASINESIGELLTELEGSAENVATQALEHIYGGDTIMTIGKSRTVLAFLKNAARKRSFNVIVAEGFPFLGGHDMALKLSEANIPTKVIPDADVFAFMPHVNKVIIGTHTVMADGGYVYISLMCSLSTRFKSFGVLVCAAMYKLSPQYFHSLDQEGFNKFANPQMLLPFEEMEGRESVEIINPVFNYVPPDCVTLYITNMGSNAPSYVYRLLSELYHPDDREL</sequence>
<evidence type="ECO:0000256" key="1">
    <source>
        <dbReference type="ARBA" id="ARBA00004514"/>
    </source>
</evidence>
<protein>
    <recommendedName>
        <fullName evidence="6">Translation initiation factor eIF2B subunit beta</fullName>
    </recommendedName>
    <alternativeName>
        <fullName evidence="7">eIF2B GDP-GTP exchange factor subunit beta</fullName>
    </alternativeName>
</protein>
<dbReference type="PANTHER" id="PTHR45859:SF1">
    <property type="entry name" value="TRANSLATION INITIATION FACTOR EIF-2B SUBUNIT BETA"/>
    <property type="match status" value="1"/>
</dbReference>
<keyword evidence="3" id="KW-0963">Cytoplasm</keyword>
<evidence type="ECO:0000256" key="5">
    <source>
        <dbReference type="ARBA" id="ARBA00022917"/>
    </source>
</evidence>
<dbReference type="OrthoDB" id="269919at2759"/>
<name>A0A2T7NNP2_POMCA</name>
<evidence type="ECO:0000256" key="2">
    <source>
        <dbReference type="ARBA" id="ARBA00007251"/>
    </source>
</evidence>
<comment type="caution">
    <text evidence="10">The sequence shown here is derived from an EMBL/GenBank/DDBJ whole genome shotgun (WGS) entry which is preliminary data.</text>
</comment>
<dbReference type="Gene3D" id="3.40.50.10470">
    <property type="entry name" value="Translation initiation factor eif-2b, domain 2"/>
    <property type="match status" value="1"/>
</dbReference>
<keyword evidence="5" id="KW-0648">Protein biosynthesis</keyword>
<dbReference type="EMBL" id="PZQS01000010">
    <property type="protein sequence ID" value="PVD22766.1"/>
    <property type="molecule type" value="Genomic_DNA"/>
</dbReference>
<gene>
    <name evidence="10" type="ORF">C0Q70_16022</name>
</gene>
<dbReference type="InterPro" id="IPR037171">
    <property type="entry name" value="NagB/RpiA_transferase-like"/>
</dbReference>
<organism evidence="10 11">
    <name type="scientific">Pomacea canaliculata</name>
    <name type="common">Golden apple snail</name>
    <dbReference type="NCBI Taxonomy" id="400727"/>
    <lineage>
        <taxon>Eukaryota</taxon>
        <taxon>Metazoa</taxon>
        <taxon>Spiralia</taxon>
        <taxon>Lophotrochozoa</taxon>
        <taxon>Mollusca</taxon>
        <taxon>Gastropoda</taxon>
        <taxon>Caenogastropoda</taxon>
        <taxon>Architaenioglossa</taxon>
        <taxon>Ampullarioidea</taxon>
        <taxon>Ampullariidae</taxon>
        <taxon>Pomacea</taxon>
    </lineage>
</organism>
<evidence type="ECO:0000256" key="7">
    <source>
        <dbReference type="ARBA" id="ARBA00044228"/>
    </source>
</evidence>
<comment type="subunit">
    <text evidence="8">Component of the translation initiation factor 2B (eIF2B) complex which is a heterodecamer of two sets of five different subunits: alpha, beta, gamma, delta and epsilon. Subunits alpha, beta and delta comprise a regulatory subcomplex and subunits epsilon and gamma comprise a catalytic subcomplex. Within the complex, the hexameric regulatory complex resides at the center, with the two heterodimeric catalytic subcomplexes bound on opposite sides.</text>
</comment>